<dbReference type="AlphaFoldDB" id="A0A3Q3WN58"/>
<evidence type="ECO:0000256" key="1">
    <source>
        <dbReference type="ARBA" id="ARBA00010541"/>
    </source>
</evidence>
<sequence>IGSPFSLQNTVTTGIVSTTQRGGRELGLRNSDMDYIQTDAIINDGEVIGINTLKVTAGISFAIPSDKIREFLAESYDRQSRGMSSPTKKKYIGVRMMTLTPLVAKIMLEYHPSLLNNHDINISLSFTRIIHEAQHQSSLLLFCSGGLKEHDVIISINGERISTATDVSATIKKDGNLSVVVRRGNEDLIGQWSSSGGLHRSLAREREGRGDFNGRQSRYRMQKVRIIHDFRLF</sequence>
<dbReference type="PANTHER" id="PTHR22939:SF128">
    <property type="entry name" value="SERINE PROTEASE HTRA1A"/>
    <property type="match status" value="1"/>
</dbReference>
<dbReference type="Gene3D" id="2.30.42.10">
    <property type="match status" value="1"/>
</dbReference>
<dbReference type="GO" id="GO:0012501">
    <property type="term" value="P:programmed cell death"/>
    <property type="evidence" value="ECO:0007669"/>
    <property type="project" value="TreeGrafter"/>
</dbReference>
<dbReference type="GO" id="GO:0006508">
    <property type="term" value="P:proteolysis"/>
    <property type="evidence" value="ECO:0007669"/>
    <property type="project" value="InterPro"/>
</dbReference>
<comment type="similarity">
    <text evidence="1">Belongs to the peptidase S1C family.</text>
</comment>
<proteinExistence type="inferred from homology"/>
<name>A0A3Q3WN58_MOLML</name>
<reference evidence="2" key="1">
    <citation type="submission" date="2025-08" db="UniProtKB">
        <authorList>
            <consortium name="Ensembl"/>
        </authorList>
    </citation>
    <scope>IDENTIFICATION</scope>
</reference>
<dbReference type="GO" id="GO:0043065">
    <property type="term" value="P:positive regulation of apoptotic process"/>
    <property type="evidence" value="ECO:0007669"/>
    <property type="project" value="TreeGrafter"/>
</dbReference>
<dbReference type="InterPro" id="IPR009003">
    <property type="entry name" value="Peptidase_S1_PA"/>
</dbReference>
<dbReference type="Gene3D" id="2.40.10.120">
    <property type="match status" value="1"/>
</dbReference>
<dbReference type="InterPro" id="IPR036034">
    <property type="entry name" value="PDZ_sf"/>
</dbReference>
<dbReference type="GO" id="GO:0004252">
    <property type="term" value="F:serine-type endopeptidase activity"/>
    <property type="evidence" value="ECO:0007669"/>
    <property type="project" value="InterPro"/>
</dbReference>
<protein>
    <recommendedName>
        <fullName evidence="4">PDZ domain-containing protein</fullName>
    </recommendedName>
</protein>
<dbReference type="SUPFAM" id="SSF50156">
    <property type="entry name" value="PDZ domain-like"/>
    <property type="match status" value="1"/>
</dbReference>
<dbReference type="InterPro" id="IPR001940">
    <property type="entry name" value="Peptidase_S1C"/>
</dbReference>
<evidence type="ECO:0008006" key="4">
    <source>
        <dbReference type="Google" id="ProtNLM"/>
    </source>
</evidence>
<reference evidence="2" key="2">
    <citation type="submission" date="2025-09" db="UniProtKB">
        <authorList>
            <consortium name="Ensembl"/>
        </authorList>
    </citation>
    <scope>IDENTIFICATION</scope>
</reference>
<dbReference type="Proteomes" id="UP000261620">
    <property type="component" value="Unplaced"/>
</dbReference>
<accession>A0A3Q3WN58</accession>
<evidence type="ECO:0000313" key="2">
    <source>
        <dbReference type="Ensembl" id="ENSMMOP00000010349.1"/>
    </source>
</evidence>
<dbReference type="SUPFAM" id="SSF50494">
    <property type="entry name" value="Trypsin-like serine proteases"/>
    <property type="match status" value="1"/>
</dbReference>
<organism evidence="2 3">
    <name type="scientific">Mola mola</name>
    <name type="common">Ocean sunfish</name>
    <name type="synonym">Tetraodon mola</name>
    <dbReference type="NCBI Taxonomy" id="94237"/>
    <lineage>
        <taxon>Eukaryota</taxon>
        <taxon>Metazoa</taxon>
        <taxon>Chordata</taxon>
        <taxon>Craniata</taxon>
        <taxon>Vertebrata</taxon>
        <taxon>Euteleostomi</taxon>
        <taxon>Actinopterygii</taxon>
        <taxon>Neopterygii</taxon>
        <taxon>Teleostei</taxon>
        <taxon>Neoteleostei</taxon>
        <taxon>Acanthomorphata</taxon>
        <taxon>Eupercaria</taxon>
        <taxon>Tetraodontiformes</taxon>
        <taxon>Molidae</taxon>
        <taxon>Mola</taxon>
    </lineage>
</organism>
<dbReference type="PANTHER" id="PTHR22939">
    <property type="entry name" value="SERINE PROTEASE FAMILY S1C HTRA-RELATED"/>
    <property type="match status" value="1"/>
</dbReference>
<dbReference type="Ensembl" id="ENSMMOT00000010529.1">
    <property type="protein sequence ID" value="ENSMMOP00000010349.1"/>
    <property type="gene ID" value="ENSMMOG00000007964.1"/>
</dbReference>
<dbReference type="PRINTS" id="PR00834">
    <property type="entry name" value="PROTEASES2C"/>
</dbReference>
<keyword evidence="3" id="KW-1185">Reference proteome</keyword>
<evidence type="ECO:0000313" key="3">
    <source>
        <dbReference type="Proteomes" id="UP000261620"/>
    </source>
</evidence>